<comment type="caution">
    <text evidence="7">The sequence shown here is derived from an EMBL/GenBank/DDBJ whole genome shotgun (WGS) entry which is preliminary data.</text>
</comment>
<dbReference type="SUPFAM" id="SSF46689">
    <property type="entry name" value="Homeodomain-like"/>
    <property type="match status" value="1"/>
</dbReference>
<evidence type="ECO:0000256" key="1">
    <source>
        <dbReference type="ARBA" id="ARBA00023015"/>
    </source>
</evidence>
<proteinExistence type="predicted"/>
<dbReference type="InterPro" id="IPR036271">
    <property type="entry name" value="Tet_transcr_reg_TetR-rel_C_sf"/>
</dbReference>
<dbReference type="PANTHER" id="PTHR30055">
    <property type="entry name" value="HTH-TYPE TRANSCRIPTIONAL REGULATOR RUTR"/>
    <property type="match status" value="1"/>
</dbReference>
<dbReference type="GO" id="GO:0003700">
    <property type="term" value="F:DNA-binding transcription factor activity"/>
    <property type="evidence" value="ECO:0007669"/>
    <property type="project" value="TreeGrafter"/>
</dbReference>
<dbReference type="Pfam" id="PF02909">
    <property type="entry name" value="TetR_C_1"/>
    <property type="match status" value="1"/>
</dbReference>
<evidence type="ECO:0000256" key="2">
    <source>
        <dbReference type="ARBA" id="ARBA00023125"/>
    </source>
</evidence>
<dbReference type="InterPro" id="IPR009057">
    <property type="entry name" value="Homeodomain-like_sf"/>
</dbReference>
<feature type="DNA-binding region" description="H-T-H motif" evidence="4">
    <location>
        <begin position="78"/>
        <end position="97"/>
    </location>
</feature>
<accession>A0A9D1YVG9</accession>
<dbReference type="PANTHER" id="PTHR30055:SF151">
    <property type="entry name" value="TRANSCRIPTIONAL REGULATORY PROTEIN"/>
    <property type="match status" value="1"/>
</dbReference>
<dbReference type="GO" id="GO:0000976">
    <property type="term" value="F:transcription cis-regulatory region binding"/>
    <property type="evidence" value="ECO:0007669"/>
    <property type="project" value="TreeGrafter"/>
</dbReference>
<dbReference type="Gene3D" id="1.10.10.60">
    <property type="entry name" value="Homeodomain-like"/>
    <property type="match status" value="1"/>
</dbReference>
<dbReference type="InterPro" id="IPR050109">
    <property type="entry name" value="HTH-type_TetR-like_transc_reg"/>
</dbReference>
<evidence type="ECO:0000259" key="6">
    <source>
        <dbReference type="PROSITE" id="PS50977"/>
    </source>
</evidence>
<dbReference type="PROSITE" id="PS50977">
    <property type="entry name" value="HTH_TETR_2"/>
    <property type="match status" value="1"/>
</dbReference>
<dbReference type="InterPro" id="IPR001647">
    <property type="entry name" value="HTH_TetR"/>
</dbReference>
<dbReference type="SUPFAM" id="SSF48498">
    <property type="entry name" value="Tetracyclin repressor-like, C-terminal domain"/>
    <property type="match status" value="1"/>
</dbReference>
<feature type="compositionally biased region" description="Polar residues" evidence="5">
    <location>
        <begin position="1"/>
        <end position="10"/>
    </location>
</feature>
<reference evidence="7" key="2">
    <citation type="submission" date="2021-04" db="EMBL/GenBank/DDBJ databases">
        <authorList>
            <person name="Gilroy R."/>
        </authorList>
    </citation>
    <scope>NUCLEOTIDE SEQUENCE</scope>
    <source>
        <strain evidence="7">ChiGjej1B1-98</strain>
    </source>
</reference>
<evidence type="ECO:0000256" key="3">
    <source>
        <dbReference type="ARBA" id="ARBA00023163"/>
    </source>
</evidence>
<dbReference type="GO" id="GO:0045892">
    <property type="term" value="P:negative regulation of DNA-templated transcription"/>
    <property type="evidence" value="ECO:0007669"/>
    <property type="project" value="InterPro"/>
</dbReference>
<evidence type="ECO:0000256" key="4">
    <source>
        <dbReference type="PROSITE-ProRule" id="PRU00335"/>
    </source>
</evidence>
<feature type="region of interest" description="Disordered" evidence="5">
    <location>
        <begin position="1"/>
        <end position="30"/>
    </location>
</feature>
<dbReference type="Proteomes" id="UP000824005">
    <property type="component" value="Unassembled WGS sequence"/>
</dbReference>
<sequence>MSAQENSESDGSPRGHAQLRRTMARVESKNDESLARGHALLWHGLPQPGKGPKPSLSLEQILITAIEIADDEGIDALSMRRLAGQLGVGAMSLYRYVPGKLELLSLMLDHVMARSEETNTATAFPAAQTEGWLRTLERYAWQHRARYLRHPWLLSVSIARPMLGPNSVADLERVVAELHTLPMSDREKIALVTTVDGFVTGTVQQQVMEEGAARETGISDEEFWERQAPHLLQAMESGRFPVLAAMSSDMFEGSWDDDFGFGLRLLLNGIELEVASRER</sequence>
<gene>
    <name evidence="7" type="ORF">H9830_09760</name>
</gene>
<keyword evidence="1" id="KW-0805">Transcription regulation</keyword>
<keyword evidence="2 4" id="KW-0238">DNA-binding</keyword>
<reference evidence="7" key="1">
    <citation type="journal article" date="2021" name="PeerJ">
        <title>Extensive microbial diversity within the chicken gut microbiome revealed by metagenomics and culture.</title>
        <authorList>
            <person name="Gilroy R."/>
            <person name="Ravi A."/>
            <person name="Getino M."/>
            <person name="Pursley I."/>
            <person name="Horton D.L."/>
            <person name="Alikhan N.F."/>
            <person name="Baker D."/>
            <person name="Gharbi K."/>
            <person name="Hall N."/>
            <person name="Watson M."/>
            <person name="Adriaenssens E.M."/>
            <person name="Foster-Nyarko E."/>
            <person name="Jarju S."/>
            <person name="Secka A."/>
            <person name="Antonio M."/>
            <person name="Oren A."/>
            <person name="Chaudhuri R.R."/>
            <person name="La Ragione R."/>
            <person name="Hildebrand F."/>
            <person name="Pallen M.J."/>
        </authorList>
    </citation>
    <scope>NUCLEOTIDE SEQUENCE</scope>
    <source>
        <strain evidence="7">ChiGjej1B1-98</strain>
    </source>
</reference>
<feature type="domain" description="HTH tetR-type" evidence="6">
    <location>
        <begin position="55"/>
        <end position="115"/>
    </location>
</feature>
<dbReference type="AlphaFoldDB" id="A0A9D1YVG9"/>
<keyword evidence="3" id="KW-0804">Transcription</keyword>
<dbReference type="Pfam" id="PF00440">
    <property type="entry name" value="TetR_N"/>
    <property type="match status" value="1"/>
</dbReference>
<protein>
    <submittedName>
        <fullName evidence="7">TetR/AcrR family transcriptional regulator</fullName>
    </submittedName>
</protein>
<evidence type="ECO:0000256" key="5">
    <source>
        <dbReference type="SAM" id="MobiDB-lite"/>
    </source>
</evidence>
<dbReference type="Gene3D" id="1.10.357.10">
    <property type="entry name" value="Tetracycline Repressor, domain 2"/>
    <property type="match status" value="1"/>
</dbReference>
<dbReference type="InterPro" id="IPR004111">
    <property type="entry name" value="Repressor_TetR_C"/>
</dbReference>
<evidence type="ECO:0000313" key="8">
    <source>
        <dbReference type="Proteomes" id="UP000824005"/>
    </source>
</evidence>
<organism evidence="7 8">
    <name type="scientific">Candidatus Agrococcus pullicola</name>
    <dbReference type="NCBI Taxonomy" id="2838429"/>
    <lineage>
        <taxon>Bacteria</taxon>
        <taxon>Bacillati</taxon>
        <taxon>Actinomycetota</taxon>
        <taxon>Actinomycetes</taxon>
        <taxon>Micrococcales</taxon>
        <taxon>Microbacteriaceae</taxon>
        <taxon>Agrococcus</taxon>
    </lineage>
</organism>
<evidence type="ECO:0000313" key="7">
    <source>
        <dbReference type="EMBL" id="HIY66549.1"/>
    </source>
</evidence>
<dbReference type="EMBL" id="DXDC01000297">
    <property type="protein sequence ID" value="HIY66549.1"/>
    <property type="molecule type" value="Genomic_DNA"/>
</dbReference>
<name>A0A9D1YVG9_9MICO</name>